<evidence type="ECO:0000256" key="4">
    <source>
        <dbReference type="RuleBase" id="RU003818"/>
    </source>
</evidence>
<evidence type="ECO:0000313" key="8">
    <source>
        <dbReference type="Proteomes" id="UP000192578"/>
    </source>
</evidence>
<dbReference type="InterPro" id="IPR029034">
    <property type="entry name" value="Cystine-knot_cytokine"/>
</dbReference>
<dbReference type="SUPFAM" id="SSF57501">
    <property type="entry name" value="Cystine-knot cytokines"/>
    <property type="match status" value="1"/>
</dbReference>
<dbReference type="AlphaFoldDB" id="A0A1W0X457"/>
<dbReference type="SMART" id="SM00141">
    <property type="entry name" value="PDGF"/>
    <property type="match status" value="1"/>
</dbReference>
<feature type="domain" description="Platelet-derived growth factor (PDGF) family profile" evidence="6">
    <location>
        <begin position="107"/>
        <end position="199"/>
    </location>
</feature>
<dbReference type="GO" id="GO:0008284">
    <property type="term" value="P:positive regulation of cell population proliferation"/>
    <property type="evidence" value="ECO:0007669"/>
    <property type="project" value="TreeGrafter"/>
</dbReference>
<keyword evidence="5" id="KW-0732">Signal</keyword>
<dbReference type="Proteomes" id="UP000192578">
    <property type="component" value="Unassembled WGS sequence"/>
</dbReference>
<comment type="caution">
    <text evidence="7">The sequence shown here is derived from an EMBL/GenBank/DDBJ whole genome shotgun (WGS) entry which is preliminary data.</text>
</comment>
<name>A0A1W0X457_HYPEX</name>
<dbReference type="Pfam" id="PF00341">
    <property type="entry name" value="PDGF"/>
    <property type="match status" value="1"/>
</dbReference>
<sequence length="283" mass="31273">MEVLHTQRSRRQHRLTAVTFIALFFSQILANGPDVPMDLMKELASMESTSAVLERYGGASALYPVGGSEPEAVPVMICIGNRPCENTPTRSNVRKGGPSRISLQMPQAVDNTPLAENAGCAPTETVIEMPKPNASVVIYPLGTKVKRCSGICGHNNLLCRPTKTQTFIRKGLILVYREGKLVPVGHQNFTLEDHLACSCDCFQKQTDCHAHQRYEANNCRCVCKQDLAQSCGPQRIWDSKTCQCKCPNVCSTCPFGMYFDHSYQCACVAPQGRMDQRSPGRRN</sequence>
<organism evidence="7 8">
    <name type="scientific">Hypsibius exemplaris</name>
    <name type="common">Freshwater tardigrade</name>
    <dbReference type="NCBI Taxonomy" id="2072580"/>
    <lineage>
        <taxon>Eukaryota</taxon>
        <taxon>Metazoa</taxon>
        <taxon>Ecdysozoa</taxon>
        <taxon>Tardigrada</taxon>
        <taxon>Eutardigrada</taxon>
        <taxon>Parachela</taxon>
        <taxon>Hypsibioidea</taxon>
        <taxon>Hypsibiidae</taxon>
        <taxon>Hypsibius</taxon>
    </lineage>
</organism>
<evidence type="ECO:0000256" key="5">
    <source>
        <dbReference type="SAM" id="SignalP"/>
    </source>
</evidence>
<dbReference type="PANTHER" id="PTHR11633">
    <property type="entry name" value="PLATELET-DERIVED GROWTH FACTOR"/>
    <property type="match status" value="1"/>
</dbReference>
<evidence type="ECO:0000256" key="3">
    <source>
        <dbReference type="ARBA" id="ARBA00023246"/>
    </source>
</evidence>
<feature type="chain" id="PRO_5013162006" description="Platelet-derived growth factor (PDGF) family profile domain-containing protein" evidence="5">
    <location>
        <begin position="31"/>
        <end position="283"/>
    </location>
</feature>
<protein>
    <recommendedName>
        <fullName evidence="6">Platelet-derived growth factor (PDGF) family profile domain-containing protein</fullName>
    </recommendedName>
</protein>
<dbReference type="GO" id="GO:0051781">
    <property type="term" value="P:positive regulation of cell division"/>
    <property type="evidence" value="ECO:0007669"/>
    <property type="project" value="UniProtKB-KW"/>
</dbReference>
<dbReference type="GO" id="GO:0016020">
    <property type="term" value="C:membrane"/>
    <property type="evidence" value="ECO:0007669"/>
    <property type="project" value="InterPro"/>
</dbReference>
<dbReference type="GO" id="GO:0070851">
    <property type="term" value="F:growth factor receptor binding"/>
    <property type="evidence" value="ECO:0007669"/>
    <property type="project" value="TreeGrafter"/>
</dbReference>
<evidence type="ECO:0000313" key="7">
    <source>
        <dbReference type="EMBL" id="OQV22327.1"/>
    </source>
</evidence>
<keyword evidence="8" id="KW-1185">Reference proteome</keyword>
<comment type="similarity">
    <text evidence="1 4">Belongs to the PDGF/VEGF growth factor family.</text>
</comment>
<gene>
    <name evidence="7" type="ORF">BV898_03825</name>
</gene>
<feature type="signal peptide" evidence="5">
    <location>
        <begin position="1"/>
        <end position="30"/>
    </location>
</feature>
<evidence type="ECO:0000256" key="2">
    <source>
        <dbReference type="ARBA" id="ARBA00023030"/>
    </source>
</evidence>
<dbReference type="EMBL" id="MTYJ01000018">
    <property type="protein sequence ID" value="OQV22327.1"/>
    <property type="molecule type" value="Genomic_DNA"/>
</dbReference>
<evidence type="ECO:0000256" key="1">
    <source>
        <dbReference type="ARBA" id="ARBA00006686"/>
    </source>
</evidence>
<dbReference type="PANTHER" id="PTHR11633:SF1">
    <property type="entry name" value="LD28763P"/>
    <property type="match status" value="1"/>
</dbReference>
<reference evidence="8" key="1">
    <citation type="submission" date="2017-01" db="EMBL/GenBank/DDBJ databases">
        <title>Comparative genomics of anhydrobiosis in the tardigrade Hypsibius dujardini.</title>
        <authorList>
            <person name="Yoshida Y."/>
            <person name="Koutsovoulos G."/>
            <person name="Laetsch D."/>
            <person name="Stevens L."/>
            <person name="Kumar S."/>
            <person name="Horikawa D."/>
            <person name="Ishino K."/>
            <person name="Komine S."/>
            <person name="Tomita M."/>
            <person name="Blaxter M."/>
            <person name="Arakawa K."/>
        </authorList>
    </citation>
    <scope>NUCLEOTIDE SEQUENCE [LARGE SCALE GENOMIC DNA]</scope>
    <source>
        <strain evidence="8">Z151</strain>
    </source>
</reference>
<evidence type="ECO:0000259" key="6">
    <source>
        <dbReference type="PROSITE" id="PS50278"/>
    </source>
</evidence>
<accession>A0A1W0X457</accession>
<dbReference type="InterPro" id="IPR000072">
    <property type="entry name" value="PDGF/VEGF_dom"/>
</dbReference>
<dbReference type="OrthoDB" id="10060857at2759"/>
<dbReference type="GO" id="GO:0005615">
    <property type="term" value="C:extracellular space"/>
    <property type="evidence" value="ECO:0007669"/>
    <property type="project" value="TreeGrafter"/>
</dbReference>
<dbReference type="GO" id="GO:0008083">
    <property type="term" value="F:growth factor activity"/>
    <property type="evidence" value="ECO:0007669"/>
    <property type="project" value="UniProtKB-KW"/>
</dbReference>
<keyword evidence="3" id="KW-0497">Mitogen</keyword>
<keyword evidence="2 4" id="KW-0339">Growth factor</keyword>
<dbReference type="PROSITE" id="PS50278">
    <property type="entry name" value="PDGF_2"/>
    <property type="match status" value="1"/>
</dbReference>
<proteinExistence type="inferred from homology"/>
<dbReference type="Gene3D" id="2.10.90.10">
    <property type="entry name" value="Cystine-knot cytokines"/>
    <property type="match status" value="1"/>
</dbReference>